<keyword evidence="3" id="KW-1185">Reference proteome</keyword>
<keyword evidence="1" id="KW-0472">Membrane</keyword>
<dbReference type="RefSeq" id="WP_008330469.1">
    <property type="nucleotide sequence ID" value="NZ_CH902578.1"/>
</dbReference>
<gene>
    <name evidence="2" type="ORF">RB2654_08282</name>
</gene>
<reference evidence="2 3" key="1">
    <citation type="journal article" date="2010" name="J. Bacteriol.">
        <title>Genome sequences of Pelagibaca bermudensis HTCC2601T and Maritimibacter alkaliphilus HTCC2654T, the type strains of two marine Roseobacter genera.</title>
        <authorList>
            <person name="Thrash J.C."/>
            <person name="Cho J.C."/>
            <person name="Ferriera S."/>
            <person name="Johnson J."/>
            <person name="Vergin K.L."/>
            <person name="Giovannoni S.J."/>
        </authorList>
    </citation>
    <scope>NUCLEOTIDE SEQUENCE [LARGE SCALE GENOMIC DNA]</scope>
    <source>
        <strain evidence="2 3">HTCC2654</strain>
    </source>
</reference>
<sequence length="62" mass="6674">MTDPQSAETERRQAIWGFLIALAVVVVLILAFVLFGLPGVGMTMVVVTPIMFVILITLSVGK</sequence>
<evidence type="ECO:0000313" key="2">
    <source>
        <dbReference type="EMBL" id="EAQ12188.1"/>
    </source>
</evidence>
<dbReference type="AlphaFoldDB" id="A3VHJ7"/>
<dbReference type="STRING" id="314271.RB2654_08282"/>
<accession>A3VHJ7</accession>
<protein>
    <submittedName>
        <fullName evidence="2">Uncharacterized protein</fullName>
    </submittedName>
</protein>
<evidence type="ECO:0000256" key="1">
    <source>
        <dbReference type="SAM" id="Phobius"/>
    </source>
</evidence>
<dbReference type="HOGENOM" id="CLU_2898934_0_0_5"/>
<keyword evidence="1" id="KW-1133">Transmembrane helix</keyword>
<dbReference type="Proteomes" id="UP000002931">
    <property type="component" value="Unassembled WGS sequence"/>
</dbReference>
<keyword evidence="1" id="KW-0812">Transmembrane</keyword>
<evidence type="ECO:0000313" key="3">
    <source>
        <dbReference type="Proteomes" id="UP000002931"/>
    </source>
</evidence>
<feature type="transmembrane region" description="Helical" evidence="1">
    <location>
        <begin position="14"/>
        <end position="35"/>
    </location>
</feature>
<organism evidence="2 3">
    <name type="scientific">Maritimibacter alkaliphilus HTCC2654</name>
    <dbReference type="NCBI Taxonomy" id="314271"/>
    <lineage>
        <taxon>Bacteria</taxon>
        <taxon>Pseudomonadati</taxon>
        <taxon>Pseudomonadota</taxon>
        <taxon>Alphaproteobacteria</taxon>
        <taxon>Rhodobacterales</taxon>
        <taxon>Roseobacteraceae</taxon>
        <taxon>Maritimibacter</taxon>
    </lineage>
</organism>
<feature type="transmembrane region" description="Helical" evidence="1">
    <location>
        <begin position="41"/>
        <end position="61"/>
    </location>
</feature>
<proteinExistence type="predicted"/>
<dbReference type="EMBL" id="AAMT01000009">
    <property type="protein sequence ID" value="EAQ12188.1"/>
    <property type="molecule type" value="Genomic_DNA"/>
</dbReference>
<comment type="caution">
    <text evidence="2">The sequence shown here is derived from an EMBL/GenBank/DDBJ whole genome shotgun (WGS) entry which is preliminary data.</text>
</comment>
<name>A3VHJ7_9RHOB</name>